<gene>
    <name evidence="2" type="ORF">C7M84_011659</name>
</gene>
<evidence type="ECO:0000313" key="3">
    <source>
        <dbReference type="Proteomes" id="UP000283509"/>
    </source>
</evidence>
<dbReference type="Proteomes" id="UP000283509">
    <property type="component" value="Unassembled WGS sequence"/>
</dbReference>
<keyword evidence="3" id="KW-1185">Reference proteome</keyword>
<reference evidence="2 3" key="1">
    <citation type="submission" date="2018-04" db="EMBL/GenBank/DDBJ databases">
        <authorList>
            <person name="Zhang X."/>
            <person name="Yuan J."/>
            <person name="Li F."/>
            <person name="Xiang J."/>
        </authorList>
    </citation>
    <scope>NUCLEOTIDE SEQUENCE [LARGE SCALE GENOMIC DNA]</scope>
    <source>
        <tissue evidence="2">Muscle</tissue>
    </source>
</reference>
<dbReference type="OrthoDB" id="6364780at2759"/>
<evidence type="ECO:0000313" key="2">
    <source>
        <dbReference type="EMBL" id="ROT70089.1"/>
    </source>
</evidence>
<dbReference type="AlphaFoldDB" id="A0A3R7NY95"/>
<reference evidence="2 3" key="2">
    <citation type="submission" date="2019-01" db="EMBL/GenBank/DDBJ databases">
        <title>The decoding of complex shrimp genome reveals the adaptation for benthos swimmer, frequently molting mechanism and breeding impact on genome.</title>
        <authorList>
            <person name="Sun Y."/>
            <person name="Gao Y."/>
            <person name="Yu Y."/>
        </authorList>
    </citation>
    <scope>NUCLEOTIDE SEQUENCE [LARGE SCALE GENOMIC DNA]</scope>
    <source>
        <tissue evidence="2">Muscle</tissue>
    </source>
</reference>
<protein>
    <submittedName>
        <fullName evidence="2">Uncharacterized protein</fullName>
    </submittedName>
</protein>
<dbReference type="STRING" id="6689.A0A3R7NY95"/>
<accession>A0A3R7NY95</accession>
<feature type="region of interest" description="Disordered" evidence="1">
    <location>
        <begin position="446"/>
        <end position="505"/>
    </location>
</feature>
<name>A0A3R7NY95_PENVA</name>
<organism evidence="2 3">
    <name type="scientific">Penaeus vannamei</name>
    <name type="common">Whiteleg shrimp</name>
    <name type="synonym">Litopenaeus vannamei</name>
    <dbReference type="NCBI Taxonomy" id="6689"/>
    <lineage>
        <taxon>Eukaryota</taxon>
        <taxon>Metazoa</taxon>
        <taxon>Ecdysozoa</taxon>
        <taxon>Arthropoda</taxon>
        <taxon>Crustacea</taxon>
        <taxon>Multicrustacea</taxon>
        <taxon>Malacostraca</taxon>
        <taxon>Eumalacostraca</taxon>
        <taxon>Eucarida</taxon>
        <taxon>Decapoda</taxon>
        <taxon>Dendrobranchiata</taxon>
        <taxon>Penaeoidea</taxon>
        <taxon>Penaeidae</taxon>
        <taxon>Penaeus</taxon>
    </lineage>
</organism>
<proteinExistence type="predicted"/>
<dbReference type="EMBL" id="QCYY01002470">
    <property type="protein sequence ID" value="ROT70089.1"/>
    <property type="molecule type" value="Genomic_DNA"/>
</dbReference>
<sequence length="651" mass="72757">MYLHVKTLFLPGINQTKQVRRLSGGHNILLSYYMASNISGWDLDNSSLSDDEPWIRVGDGQCGLRMLDGNLGRENWRVPLRECPVDLQCDLLDVSGDRVPDCIVRGGNTMLFMIEARFGTVVWHLHEHKEESSVFPGQDTTQSSRSVLKFYKPGPALLLPDVNNDSFGDLLFSGLLSSKDPHSWDSGYGNSEPWNQEEMLETQRSPSQTNHLVLVCGQSGSILGKPLVLIQCVNILTVTWDGEGIAYSCVDFGGASMKGKIHLVVLLHQIMGKDAPSPPPSTVPESAKSLHRHPVHTQHRDPCHITVHNQGLCPSCESQIRLFKANEQMMHKHYKHSAVVSWATLLSDGECHGAVLKIWEWKHLATVVKTAKPPPQIVRRTTRSSLVSDSDTNVETEPTRLEVDNIAATQGDSSSNFNIANESNMIIDIPRENTFKQHLQDAQLGDEESKPVPNGYPDLEVPTTPVSPRLRRGSHISRREPQQYEHPTIHRHHGKQTSGTQEDYNHHSDFLHYNQPYTKKESETRRREVHDSLTHRLKLVSTTSATNPSPIPVGMRTMPPSVLAPPGYQLQQIHERLVFLRYNGSVWIENTLTSLGITQLCKDEKTCLPDMESHSRSVAVNTGMEKNAWQLVSSSTTFVNAPALASCVVLK</sequence>
<feature type="region of interest" description="Disordered" evidence="1">
    <location>
        <begin position="184"/>
        <end position="205"/>
    </location>
</feature>
<comment type="caution">
    <text evidence="2">The sequence shown here is derived from an EMBL/GenBank/DDBJ whole genome shotgun (WGS) entry which is preliminary data.</text>
</comment>
<evidence type="ECO:0000256" key="1">
    <source>
        <dbReference type="SAM" id="MobiDB-lite"/>
    </source>
</evidence>